<gene>
    <name evidence="1" type="ORF">RSE6_03856</name>
</gene>
<keyword evidence="2" id="KW-1185">Reference proteome</keyword>
<evidence type="ECO:0000313" key="2">
    <source>
        <dbReference type="Proteomes" id="UP000177625"/>
    </source>
</evidence>
<reference evidence="2" key="1">
    <citation type="submission" date="2016-03" db="EMBL/GenBank/DDBJ databases">
        <authorList>
            <person name="Guldener U."/>
        </authorList>
    </citation>
    <scope>NUCLEOTIDE SEQUENCE [LARGE SCALE GENOMIC DNA]</scope>
</reference>
<proteinExistence type="predicted"/>
<organism evidence="1 2">
    <name type="scientific">Rhynchosporium secalis</name>
    <name type="common">Barley scald fungus</name>
    <dbReference type="NCBI Taxonomy" id="38038"/>
    <lineage>
        <taxon>Eukaryota</taxon>
        <taxon>Fungi</taxon>
        <taxon>Dikarya</taxon>
        <taxon>Ascomycota</taxon>
        <taxon>Pezizomycotina</taxon>
        <taxon>Leotiomycetes</taxon>
        <taxon>Helotiales</taxon>
        <taxon>Ploettnerulaceae</taxon>
        <taxon>Rhynchosporium</taxon>
    </lineage>
</organism>
<sequence length="165" mass="18179">MSHDSATERFGNRSPDIISSIDKSSTSLENAKVCFCKNDSHLTTWHRERCSGRARGRSTYSMDVDAEAERHEIEVLSFASVPSTPFFSYPLPQDGGNYSYMRGGESTLEREASSEIMPALLAQGIVGSNQILVIGGGDIAAARARSYGCVKKERSQWREIGMESF</sequence>
<name>A0A1E1M3T2_RHYSE</name>
<dbReference type="AlphaFoldDB" id="A0A1E1M3T2"/>
<dbReference type="EMBL" id="FJVC01000151">
    <property type="protein sequence ID" value="CZT43772.1"/>
    <property type="molecule type" value="Genomic_DNA"/>
</dbReference>
<accession>A0A1E1M3T2</accession>
<protein>
    <submittedName>
        <fullName evidence="1">Uncharacterized protein</fullName>
    </submittedName>
</protein>
<evidence type="ECO:0000313" key="1">
    <source>
        <dbReference type="EMBL" id="CZT43772.1"/>
    </source>
</evidence>
<dbReference type="Proteomes" id="UP000177625">
    <property type="component" value="Unassembled WGS sequence"/>
</dbReference>